<organism evidence="1 2">
    <name type="scientific">Cryobacterium zongtaii</name>
    <dbReference type="NCBI Taxonomy" id="1259217"/>
    <lineage>
        <taxon>Bacteria</taxon>
        <taxon>Bacillati</taxon>
        <taxon>Actinomycetota</taxon>
        <taxon>Actinomycetes</taxon>
        <taxon>Micrococcales</taxon>
        <taxon>Microbacteriaceae</taxon>
        <taxon>Cryobacterium</taxon>
    </lineage>
</organism>
<accession>A0A2S3ZQB7</accession>
<dbReference type="RefSeq" id="WP_103429637.1">
    <property type="nucleotide sequence ID" value="NZ_PPXF01000011.1"/>
</dbReference>
<name>A0A2S3ZQB7_9MICO</name>
<gene>
    <name evidence="1" type="ORF">C3B59_00980</name>
</gene>
<comment type="caution">
    <text evidence="1">The sequence shown here is derived from an EMBL/GenBank/DDBJ whole genome shotgun (WGS) entry which is preliminary data.</text>
</comment>
<dbReference type="AlphaFoldDB" id="A0A2S3ZQB7"/>
<evidence type="ECO:0000313" key="2">
    <source>
        <dbReference type="Proteomes" id="UP000237104"/>
    </source>
</evidence>
<dbReference type="EMBL" id="PPXF01000011">
    <property type="protein sequence ID" value="POH71212.1"/>
    <property type="molecule type" value="Genomic_DNA"/>
</dbReference>
<evidence type="ECO:0008006" key="3">
    <source>
        <dbReference type="Google" id="ProtNLM"/>
    </source>
</evidence>
<sequence length="319" mass="33047">MSGVTGATARASETLFSLTLLEVRLLRDHLPGLILPAFIPAAEPTGAADETTQLVGVLSGLKVRQLVSNEVGLDDPDWSTQIPSTLLLALTLQMSGRLVFQVVAWSAAEGPGRSTTMHSSTVTETVCAGLTVRSTARAEDEPQVEVTMAPVTGLYPSLAQLLPADSPVAGPPVGDGSGRAVSLGILESRALIAAIRGGDHRVVANLTAELHAADSREVLQDLSGAMGTGYRIKAFGAVGDTAGGALFARDWFRGPRGWLKMSVALPRPAAGADAAQAITDQGRVTIRRTALAGIRQDLLGLVAETLLSSNDLTGATDAR</sequence>
<evidence type="ECO:0000313" key="1">
    <source>
        <dbReference type="EMBL" id="POH71212.1"/>
    </source>
</evidence>
<dbReference type="Proteomes" id="UP000237104">
    <property type="component" value="Unassembled WGS sequence"/>
</dbReference>
<proteinExistence type="predicted"/>
<protein>
    <recommendedName>
        <fullName evidence="3">ESX secretion-associated protein EspG</fullName>
    </recommendedName>
</protein>
<reference evidence="1 2" key="1">
    <citation type="submission" date="2018-01" db="EMBL/GenBank/DDBJ databases">
        <title>Cryobacterium sp. nov., from glaciers in China.</title>
        <authorList>
            <person name="Liu Q."/>
            <person name="Xin Y.-H."/>
        </authorList>
    </citation>
    <scope>NUCLEOTIDE SEQUENCE [LARGE SCALE GENOMIC DNA]</scope>
    <source>
        <strain evidence="1 2">TMB1-8</strain>
    </source>
</reference>